<dbReference type="GO" id="GO:0043799">
    <property type="term" value="F:glycine oxidase activity"/>
    <property type="evidence" value="ECO:0007669"/>
    <property type="project" value="UniProtKB-EC"/>
</dbReference>
<dbReference type="PANTHER" id="PTHR13847">
    <property type="entry name" value="SARCOSINE DEHYDROGENASE-RELATED"/>
    <property type="match status" value="1"/>
</dbReference>
<dbReference type="PANTHER" id="PTHR13847:SF289">
    <property type="entry name" value="GLYCINE OXIDASE"/>
    <property type="match status" value="1"/>
</dbReference>
<dbReference type="EMBL" id="JBEHZE010000001">
    <property type="protein sequence ID" value="MEX6633584.1"/>
    <property type="molecule type" value="Genomic_DNA"/>
</dbReference>
<accession>A0ABV3Z6D6</accession>
<dbReference type="SUPFAM" id="SSF54373">
    <property type="entry name" value="FAD-linked reductases, C-terminal domain"/>
    <property type="match status" value="1"/>
</dbReference>
<dbReference type="Gene3D" id="3.50.50.60">
    <property type="entry name" value="FAD/NAD(P)-binding domain"/>
    <property type="match status" value="1"/>
</dbReference>
<evidence type="ECO:0000313" key="6">
    <source>
        <dbReference type="Proteomes" id="UP001560685"/>
    </source>
</evidence>
<evidence type="ECO:0000256" key="1">
    <source>
        <dbReference type="ARBA" id="ARBA00004948"/>
    </source>
</evidence>
<dbReference type="InterPro" id="IPR006076">
    <property type="entry name" value="FAD-dep_OxRdtase"/>
</dbReference>
<dbReference type="Pfam" id="PF01266">
    <property type="entry name" value="DAO"/>
    <property type="match status" value="1"/>
</dbReference>
<comment type="pathway">
    <text evidence="1">Cofactor biosynthesis; thiamine diphosphate biosynthesis.</text>
</comment>
<keyword evidence="6" id="KW-1185">Reference proteome</keyword>
<dbReference type="Proteomes" id="UP001560685">
    <property type="component" value="Unassembled WGS sequence"/>
</dbReference>
<name>A0ABV3Z6D6_9PROT</name>
<reference evidence="5 6" key="1">
    <citation type="submission" date="2024-05" db="EMBL/GenBank/DDBJ databases">
        <title>Three bacterial strains, DH-69, EH-24, and ECK-19 isolated from coastal sediments.</title>
        <authorList>
            <person name="Ye Y.-Q."/>
            <person name="Du Z.-J."/>
        </authorList>
    </citation>
    <scope>NUCLEOTIDE SEQUENCE [LARGE SCALE GENOMIC DNA]</scope>
    <source>
        <strain evidence="5 6">ECK-19</strain>
    </source>
</reference>
<proteinExistence type="predicted"/>
<protein>
    <submittedName>
        <fullName evidence="5">Glycine oxidase ThiO</fullName>
        <ecNumber evidence="5">1.4.3.19</ecNumber>
    </submittedName>
</protein>
<comment type="caution">
    <text evidence="5">The sequence shown here is derived from an EMBL/GenBank/DDBJ whole genome shotgun (WGS) entry which is preliminary data.</text>
</comment>
<evidence type="ECO:0000256" key="2">
    <source>
        <dbReference type="ARBA" id="ARBA00022977"/>
    </source>
</evidence>
<dbReference type="InterPro" id="IPR012727">
    <property type="entry name" value="Gly_oxidase_ThiO"/>
</dbReference>
<keyword evidence="2" id="KW-0784">Thiamine biosynthesis</keyword>
<dbReference type="RefSeq" id="WP_369313558.1">
    <property type="nucleotide sequence ID" value="NZ_JBEHZE010000001.1"/>
</dbReference>
<organism evidence="5 6">
    <name type="scientific">Hyphococcus lacteus</name>
    <dbReference type="NCBI Taxonomy" id="3143536"/>
    <lineage>
        <taxon>Bacteria</taxon>
        <taxon>Pseudomonadati</taxon>
        <taxon>Pseudomonadota</taxon>
        <taxon>Alphaproteobacteria</taxon>
        <taxon>Parvularculales</taxon>
        <taxon>Parvularculaceae</taxon>
        <taxon>Hyphococcus</taxon>
    </lineage>
</organism>
<dbReference type="Gene3D" id="3.30.9.10">
    <property type="entry name" value="D-Amino Acid Oxidase, subunit A, domain 2"/>
    <property type="match status" value="1"/>
</dbReference>
<gene>
    <name evidence="5" type="primary">thiO</name>
    <name evidence="5" type="ORF">ABFZ84_08475</name>
</gene>
<feature type="domain" description="FAD dependent oxidoreductase" evidence="4">
    <location>
        <begin position="7"/>
        <end position="346"/>
    </location>
</feature>
<dbReference type="NCBIfam" id="TIGR02352">
    <property type="entry name" value="thiamin_ThiO"/>
    <property type="match status" value="1"/>
</dbReference>
<evidence type="ECO:0000256" key="3">
    <source>
        <dbReference type="ARBA" id="ARBA00023002"/>
    </source>
</evidence>
<evidence type="ECO:0000259" key="4">
    <source>
        <dbReference type="Pfam" id="PF01266"/>
    </source>
</evidence>
<evidence type="ECO:0000313" key="5">
    <source>
        <dbReference type="EMBL" id="MEX6633584.1"/>
    </source>
</evidence>
<dbReference type="InterPro" id="IPR036188">
    <property type="entry name" value="FAD/NAD-bd_sf"/>
</dbReference>
<dbReference type="SUPFAM" id="SSF51905">
    <property type="entry name" value="FAD/NAD(P)-binding domain"/>
    <property type="match status" value="1"/>
</dbReference>
<sequence length="371" mass="38980">MTTKNFDIAIIGGGVIGLALARALQKSDASIAIFDAGREIPPASFAAAGMLSPSFELADGNAEVAEALYRFGAYSLSRWSDFAATLEDETGASIDYRTDGTLGVANSTDELEAWREQTDRVASLGGDVAMITGDEARALEPALASTIIGAMLAPKDAQVDPRRLMAALTKSLCAKQITARITTVKKDGHCYHIKASDGEAFNARTVVYAGGAVSGLVAKEIVFPVKGEATAIGLSEGIVRRVIRHRDAYLCPKAGGRMVIGASEMRGRDDLEIDASAIAHLRTNAALIVPESENAKELERWSGLRPGTADGAPILGRNADGCFLALGHYRNGILHTPAATEAMAALILGNTQTPEIAAALRAFSPDRLVTT</sequence>
<dbReference type="EC" id="1.4.3.19" evidence="5"/>
<keyword evidence="3 5" id="KW-0560">Oxidoreductase</keyword>